<name>R7WIQ3_9NOCA</name>
<sequence length="42" mass="4707">MRSDPDAERAREPDAERDGREDTLSEVLTVRSSTTLATSDNR</sequence>
<reference evidence="2 3" key="1">
    <citation type="journal article" date="2013" name="Genome Announc.">
        <title>Draft Genome Sequence of Rhodococcus rhodnii Strain LMG5362, a Symbiont of Rhodnius prolixus (Hemiptera, Reduviidae, Triatominae), the Principle Vector of Trypanosoma cruzi.</title>
        <authorList>
            <person name="Pachebat J.A."/>
            <person name="van Keulen G."/>
            <person name="Whitten M.M."/>
            <person name="Girdwood S."/>
            <person name="Del Sol R."/>
            <person name="Dyson P.J."/>
            <person name="Facey P.D."/>
        </authorList>
    </citation>
    <scope>NUCLEOTIDE SEQUENCE [LARGE SCALE GENOMIC DNA]</scope>
    <source>
        <strain evidence="2 3">LMG 5362</strain>
    </source>
</reference>
<proteinExistence type="predicted"/>
<dbReference type="Proteomes" id="UP000013525">
    <property type="component" value="Unassembled WGS sequence"/>
</dbReference>
<dbReference type="AlphaFoldDB" id="R7WIQ3"/>
<dbReference type="EMBL" id="APMY01000108">
    <property type="protein sequence ID" value="EOM75078.1"/>
    <property type="molecule type" value="Genomic_DNA"/>
</dbReference>
<gene>
    <name evidence="2" type="ORF">Rrhod_3607</name>
</gene>
<evidence type="ECO:0000313" key="2">
    <source>
        <dbReference type="EMBL" id="EOM75078.1"/>
    </source>
</evidence>
<evidence type="ECO:0000313" key="3">
    <source>
        <dbReference type="Proteomes" id="UP000013525"/>
    </source>
</evidence>
<comment type="caution">
    <text evidence="2">The sequence shown here is derived from an EMBL/GenBank/DDBJ whole genome shotgun (WGS) entry which is preliminary data.</text>
</comment>
<feature type="region of interest" description="Disordered" evidence="1">
    <location>
        <begin position="1"/>
        <end position="42"/>
    </location>
</feature>
<organism evidence="2 3">
    <name type="scientific">Rhodococcus rhodnii LMG 5362</name>
    <dbReference type="NCBI Taxonomy" id="1273125"/>
    <lineage>
        <taxon>Bacteria</taxon>
        <taxon>Bacillati</taxon>
        <taxon>Actinomycetota</taxon>
        <taxon>Actinomycetes</taxon>
        <taxon>Mycobacteriales</taxon>
        <taxon>Nocardiaceae</taxon>
        <taxon>Rhodococcus</taxon>
    </lineage>
</organism>
<keyword evidence="3" id="KW-1185">Reference proteome</keyword>
<protein>
    <submittedName>
        <fullName evidence="2">Uncharacterized protein</fullName>
    </submittedName>
</protein>
<feature type="compositionally biased region" description="Basic and acidic residues" evidence="1">
    <location>
        <begin position="1"/>
        <end position="23"/>
    </location>
</feature>
<feature type="compositionally biased region" description="Polar residues" evidence="1">
    <location>
        <begin position="30"/>
        <end position="42"/>
    </location>
</feature>
<evidence type="ECO:0000256" key="1">
    <source>
        <dbReference type="SAM" id="MobiDB-lite"/>
    </source>
</evidence>
<accession>R7WIQ3</accession>